<dbReference type="EMBL" id="JACHBS010000001">
    <property type="protein sequence ID" value="MBB5617798.1"/>
    <property type="molecule type" value="Genomic_DNA"/>
</dbReference>
<feature type="transmembrane region" description="Helical" evidence="1">
    <location>
        <begin position="80"/>
        <end position="100"/>
    </location>
</feature>
<comment type="caution">
    <text evidence="2">The sequence shown here is derived from an EMBL/GenBank/DDBJ whole genome shotgun (WGS) entry which is preliminary data.</text>
</comment>
<dbReference type="Proteomes" id="UP000552883">
    <property type="component" value="Unassembled WGS sequence"/>
</dbReference>
<keyword evidence="1" id="KW-0812">Transmembrane</keyword>
<keyword evidence="3" id="KW-1185">Reference proteome</keyword>
<evidence type="ECO:0000256" key="1">
    <source>
        <dbReference type="SAM" id="Phobius"/>
    </source>
</evidence>
<reference evidence="2 3" key="1">
    <citation type="submission" date="2020-08" db="EMBL/GenBank/DDBJ databases">
        <title>Sequencing the genomes of 1000 actinobacteria strains.</title>
        <authorList>
            <person name="Klenk H.-P."/>
        </authorList>
    </citation>
    <scope>NUCLEOTIDE SEQUENCE [LARGE SCALE GENOMIC DNA]</scope>
    <source>
        <strain evidence="2 3">DSM 23889</strain>
    </source>
</reference>
<evidence type="ECO:0000313" key="3">
    <source>
        <dbReference type="Proteomes" id="UP000552883"/>
    </source>
</evidence>
<dbReference type="OrthoDB" id="9924297at2"/>
<feature type="transmembrane region" description="Helical" evidence="1">
    <location>
        <begin position="45"/>
        <end position="68"/>
    </location>
</feature>
<keyword evidence="1" id="KW-1133">Transmembrane helix</keyword>
<feature type="transmembrane region" description="Helical" evidence="1">
    <location>
        <begin position="12"/>
        <end position="33"/>
    </location>
</feature>
<dbReference type="AlphaFoldDB" id="A0A840XMF5"/>
<name>A0A840XMF5_9MICO</name>
<keyword evidence="1" id="KW-0472">Membrane</keyword>
<proteinExistence type="predicted"/>
<accession>A0A840XMF5</accession>
<sequence>MGKRILTEVGSILGITIVLALVGLSLVTTGDAAAPGDIVPNAARFLFGATGIALGLWTLLLIAGSLALRHRPVGVRIGVHLLSAVIAVGVNTGLLALVAGPADSGWSGLIIAIALGAGAVLLVAAIIAVLVTELLIVSPRRRSR</sequence>
<dbReference type="RefSeq" id="WP_153982770.1">
    <property type="nucleotide sequence ID" value="NZ_BAAANZ010000006.1"/>
</dbReference>
<organism evidence="2 3">
    <name type="scientific">Microcella frigidaquae</name>
    <dbReference type="NCBI Taxonomy" id="424758"/>
    <lineage>
        <taxon>Bacteria</taxon>
        <taxon>Bacillati</taxon>
        <taxon>Actinomycetota</taxon>
        <taxon>Actinomycetes</taxon>
        <taxon>Micrococcales</taxon>
        <taxon>Microbacteriaceae</taxon>
        <taxon>Microcella</taxon>
    </lineage>
</organism>
<evidence type="ECO:0000313" key="2">
    <source>
        <dbReference type="EMBL" id="MBB5617798.1"/>
    </source>
</evidence>
<gene>
    <name evidence="2" type="ORF">BJ959_001294</name>
</gene>
<feature type="transmembrane region" description="Helical" evidence="1">
    <location>
        <begin position="106"/>
        <end position="136"/>
    </location>
</feature>
<protein>
    <submittedName>
        <fullName evidence="2">Uncharacterized protein</fullName>
    </submittedName>
</protein>